<gene>
    <name evidence="1" type="ORF">SAMN05443245_0170</name>
</gene>
<dbReference type="RefSeq" id="WP_074762509.1">
    <property type="nucleotide sequence ID" value="NZ_FNKP01000001.1"/>
</dbReference>
<organism evidence="1 2">
    <name type="scientific">Paraburkholderia fungorum</name>
    <dbReference type="NCBI Taxonomy" id="134537"/>
    <lineage>
        <taxon>Bacteria</taxon>
        <taxon>Pseudomonadati</taxon>
        <taxon>Pseudomonadota</taxon>
        <taxon>Betaproteobacteria</taxon>
        <taxon>Burkholderiales</taxon>
        <taxon>Burkholderiaceae</taxon>
        <taxon>Paraburkholderia</taxon>
    </lineage>
</organism>
<dbReference type="AlphaFoldDB" id="A0A1H0YMM1"/>
<dbReference type="EMBL" id="FNKP01000001">
    <property type="protein sequence ID" value="SDQ16373.1"/>
    <property type="molecule type" value="Genomic_DNA"/>
</dbReference>
<dbReference type="Proteomes" id="UP000183487">
    <property type="component" value="Unassembled WGS sequence"/>
</dbReference>
<protein>
    <submittedName>
        <fullName evidence="1">Methyltransferase domain-containing protein</fullName>
    </submittedName>
</protein>
<dbReference type="SUPFAM" id="SSF53335">
    <property type="entry name" value="S-adenosyl-L-methionine-dependent methyltransferases"/>
    <property type="match status" value="1"/>
</dbReference>
<dbReference type="InterPro" id="IPR029063">
    <property type="entry name" value="SAM-dependent_MTases_sf"/>
</dbReference>
<dbReference type="Pfam" id="PF13489">
    <property type="entry name" value="Methyltransf_23"/>
    <property type="match status" value="1"/>
</dbReference>
<keyword evidence="1" id="KW-0808">Transferase</keyword>
<evidence type="ECO:0000313" key="2">
    <source>
        <dbReference type="Proteomes" id="UP000183487"/>
    </source>
</evidence>
<keyword evidence="1" id="KW-0489">Methyltransferase</keyword>
<evidence type="ECO:0000313" key="1">
    <source>
        <dbReference type="EMBL" id="SDQ16373.1"/>
    </source>
</evidence>
<sequence>MKPQVDKESLNQIASQYHLNEQISDKQFDQHFHHLCFQWVRSMIEPGARVLEMGFGEGNVTRQLLDAGMRVDIIEGAELLVNSARELYGDTVQIHHALFAEFRPEHEYDAILATNILEHVGDPAETLASIRQWCGNDTRVVVTVPNAESIHRRLAVLMGIQPQLDTLSPRDHLVGHQRVYDMDRLTREVQEAGFRIVDQKGFLLKVLPNSMLKDMPQALIDALYAISDQLDVRLLGDMGIVLRKEG</sequence>
<keyword evidence="2" id="KW-1185">Reference proteome</keyword>
<dbReference type="GO" id="GO:0032259">
    <property type="term" value="P:methylation"/>
    <property type="evidence" value="ECO:0007669"/>
    <property type="project" value="UniProtKB-KW"/>
</dbReference>
<proteinExistence type="predicted"/>
<reference evidence="2" key="1">
    <citation type="submission" date="2016-10" db="EMBL/GenBank/DDBJ databases">
        <authorList>
            <person name="Varghese N."/>
        </authorList>
    </citation>
    <scope>NUCLEOTIDE SEQUENCE [LARGE SCALE GENOMIC DNA]</scope>
    <source>
        <strain evidence="2">GAS106B</strain>
    </source>
</reference>
<dbReference type="PANTHER" id="PTHR43861">
    <property type="entry name" value="TRANS-ACONITATE 2-METHYLTRANSFERASE-RELATED"/>
    <property type="match status" value="1"/>
</dbReference>
<dbReference type="GO" id="GO:0008168">
    <property type="term" value="F:methyltransferase activity"/>
    <property type="evidence" value="ECO:0007669"/>
    <property type="project" value="UniProtKB-KW"/>
</dbReference>
<accession>A0A1H0YMM1</accession>
<name>A0A1H0YMM1_9BURK</name>
<dbReference type="Gene3D" id="3.40.50.150">
    <property type="entry name" value="Vaccinia Virus protein VP39"/>
    <property type="match status" value="1"/>
</dbReference>
<dbReference type="OrthoDB" id="8564939at2"/>